<dbReference type="InterPro" id="IPR002826">
    <property type="entry name" value="MptE-like"/>
</dbReference>
<protein>
    <submittedName>
        <fullName evidence="2">DUF115 domain-containing protein</fullName>
    </submittedName>
</protein>
<dbReference type="EMBL" id="JAHLFV010000096">
    <property type="protein sequence ID" value="MBU3849747.1"/>
    <property type="molecule type" value="Genomic_DNA"/>
</dbReference>
<evidence type="ECO:0000313" key="2">
    <source>
        <dbReference type="EMBL" id="MBU3849747.1"/>
    </source>
</evidence>
<reference evidence="2" key="1">
    <citation type="journal article" date="2021" name="PeerJ">
        <title>Extensive microbial diversity within the chicken gut microbiome revealed by metagenomics and culture.</title>
        <authorList>
            <person name="Gilroy R."/>
            <person name="Ravi A."/>
            <person name="Getino M."/>
            <person name="Pursley I."/>
            <person name="Horton D.L."/>
            <person name="Alikhan N.F."/>
            <person name="Baker D."/>
            <person name="Gharbi K."/>
            <person name="Hall N."/>
            <person name="Watson M."/>
            <person name="Adriaenssens E.M."/>
            <person name="Foster-Nyarko E."/>
            <person name="Jarju S."/>
            <person name="Secka A."/>
            <person name="Antonio M."/>
            <person name="Oren A."/>
            <person name="Chaudhuri R.R."/>
            <person name="La Ragione R."/>
            <person name="Hildebrand F."/>
            <person name="Pallen M.J."/>
        </authorList>
    </citation>
    <scope>NUCLEOTIDE SEQUENCE</scope>
    <source>
        <strain evidence="2">Gambia15-2214</strain>
    </source>
</reference>
<dbReference type="PANTHER" id="PTHR41786">
    <property type="entry name" value="MOTILITY ACCESSORY FACTOR MAF"/>
    <property type="match status" value="1"/>
</dbReference>
<feature type="non-terminal residue" evidence="2">
    <location>
        <position position="412"/>
    </location>
</feature>
<evidence type="ECO:0000313" key="3">
    <source>
        <dbReference type="Proteomes" id="UP000823914"/>
    </source>
</evidence>
<organism evidence="2 3">
    <name type="scientific">Candidatus Treponema excrementipullorum</name>
    <dbReference type="NCBI Taxonomy" id="2838768"/>
    <lineage>
        <taxon>Bacteria</taxon>
        <taxon>Pseudomonadati</taxon>
        <taxon>Spirochaetota</taxon>
        <taxon>Spirochaetia</taxon>
        <taxon>Spirochaetales</taxon>
        <taxon>Treponemataceae</taxon>
        <taxon>Treponema</taxon>
    </lineage>
</organism>
<gene>
    <name evidence="2" type="ORF">IAA16_04200</name>
</gene>
<dbReference type="Proteomes" id="UP000823914">
    <property type="component" value="Unassembled WGS sequence"/>
</dbReference>
<proteinExistence type="predicted"/>
<comment type="caution">
    <text evidence="2">The sequence shown here is derived from an EMBL/GenBank/DDBJ whole genome shotgun (WGS) entry which is preliminary data.</text>
</comment>
<feature type="domain" description="6-hydroxymethylpterin diphosphokinase MptE-like" evidence="1">
    <location>
        <begin position="170"/>
        <end position="350"/>
    </location>
</feature>
<dbReference type="PANTHER" id="PTHR41786:SF1">
    <property type="entry name" value="6-HYDROXYMETHYLPTERIN DIPHOSPHOKINASE MPTE-LIKE DOMAIN-CONTAINING PROTEIN"/>
    <property type="match status" value="1"/>
</dbReference>
<evidence type="ECO:0000259" key="1">
    <source>
        <dbReference type="Pfam" id="PF01973"/>
    </source>
</evidence>
<reference evidence="2" key="2">
    <citation type="submission" date="2021-04" db="EMBL/GenBank/DDBJ databases">
        <authorList>
            <person name="Gilroy R."/>
        </authorList>
    </citation>
    <scope>NUCLEOTIDE SEQUENCE</scope>
    <source>
        <strain evidence="2">Gambia15-2214</strain>
    </source>
</reference>
<dbReference type="Pfam" id="PF01973">
    <property type="entry name" value="MptE-like"/>
    <property type="match status" value="1"/>
</dbReference>
<name>A0A9E2L2V3_9SPIR</name>
<accession>A0A9E2L2V3</accession>
<dbReference type="AlphaFoldDB" id="A0A9E2L2V3"/>
<sequence length="412" mass="47157">MIYSSVTSAKDTTLIPLFTDGKSMYSRYSPQKEAEKYACITEKNKAFFLVTGLGNGLHLRTLLKKYPNSYFFVVENSLEDYEWLKIHFDLEDIIYHPHIHITFLDYFIPKLKQTYIPQLHGDFVYAPLRSWLDQIQKNDCNFSKKLEEYISELSSDMATQAHFGKQWFGNFFTNLACIFDKQTTIKTTASKVIITAAGPSLEQFLPQIQAKKQTSDYFLIATDTSVPVLRKWGIHPDVAVCIDSQIHSKNHFFIDSSSKEHLKNTIFAFDLCVSPSVVATVRAKGSEIFFFRNNNPLSTLFSRFITQNADQEIPLLNTGGGTVTSAAFDLAHHLGFTDIEVFGADFAYIDGKPYCKGTYFEDLFSVSCDRISPLDKKYTDLLYRLPTTRLQNQSITTGILQNYKKSFYEYVQ</sequence>